<evidence type="ECO:0000313" key="1">
    <source>
        <dbReference type="EMBL" id="KFH63053.1"/>
    </source>
</evidence>
<evidence type="ECO:0000313" key="2">
    <source>
        <dbReference type="Proteomes" id="UP000243308"/>
    </source>
</evidence>
<gene>
    <name evidence="1" type="ORF">MVEG_11090</name>
</gene>
<name>A0A086TM76_9FUNG</name>
<reference evidence="1 2" key="1">
    <citation type="submission" date="2011-02" db="EMBL/GenBank/DDBJ databases">
        <title>The Genome Sequence of Mortierella verticillata NRRL 6337.</title>
        <authorList>
            <consortium name="The Broad Institute Genome Sequencing Platform"/>
            <person name="Russ C."/>
            <person name="Cuomo C."/>
            <person name="Burger G."/>
            <person name="Gray M.W."/>
            <person name="Holland P.W.H."/>
            <person name="King N."/>
            <person name="Lang F.B.F."/>
            <person name="Roger A.J."/>
            <person name="Ruiz-Trillo I."/>
            <person name="Young S.K."/>
            <person name="Zeng Q."/>
            <person name="Gargeya S."/>
            <person name="Alvarado L."/>
            <person name="Berlin A."/>
            <person name="Chapman S.B."/>
            <person name="Chen Z."/>
            <person name="Freedman E."/>
            <person name="Gellesch M."/>
            <person name="Goldberg J."/>
            <person name="Griggs A."/>
            <person name="Gujja S."/>
            <person name="Heilman E."/>
            <person name="Heiman D."/>
            <person name="Howarth C."/>
            <person name="Mehta T."/>
            <person name="Neiman D."/>
            <person name="Pearson M."/>
            <person name="Roberts A."/>
            <person name="Saif S."/>
            <person name="Shea T."/>
            <person name="Shenoy N."/>
            <person name="Sisk P."/>
            <person name="Stolte C."/>
            <person name="Sykes S."/>
            <person name="White J."/>
            <person name="Yandava C."/>
            <person name="Haas B."/>
            <person name="Nusbaum C."/>
            <person name="Birren B."/>
        </authorList>
    </citation>
    <scope>NUCLEOTIDE SEQUENCE [LARGE SCALE GENOMIC DNA]</scope>
    <source>
        <strain evidence="1 2">NRRL 6337</strain>
    </source>
</reference>
<dbReference type="EMBL" id="KN042429">
    <property type="protein sequence ID" value="KFH63053.1"/>
    <property type="molecule type" value="Genomic_DNA"/>
</dbReference>
<dbReference type="AlphaFoldDB" id="A0A086TM76"/>
<organism evidence="1 2">
    <name type="scientific">Podila verticillata NRRL 6337</name>
    <dbReference type="NCBI Taxonomy" id="1069443"/>
    <lineage>
        <taxon>Eukaryota</taxon>
        <taxon>Fungi</taxon>
        <taxon>Fungi incertae sedis</taxon>
        <taxon>Mucoromycota</taxon>
        <taxon>Mortierellomycotina</taxon>
        <taxon>Mortierellomycetes</taxon>
        <taxon>Mortierellales</taxon>
        <taxon>Mortierellaceae</taxon>
        <taxon>Podila</taxon>
    </lineage>
</organism>
<keyword evidence="2" id="KW-1185">Reference proteome</keyword>
<proteinExistence type="predicted"/>
<sequence>MSPSSTLNAGGLSHWHATVSTKSRLFQYCGRCFVYFFDESKRFRVKILTLPKSSSLRFGNVVKSKTVSCA</sequence>
<protein>
    <submittedName>
        <fullName evidence="1">Uncharacterized protein</fullName>
    </submittedName>
</protein>
<dbReference type="Proteomes" id="UP000243308">
    <property type="component" value="Unassembled WGS sequence"/>
</dbReference>
<accession>A0A086TM76</accession>